<feature type="domain" description="EndoU" evidence="12">
    <location>
        <begin position="270"/>
        <end position="543"/>
    </location>
</feature>
<protein>
    <recommendedName>
        <fullName evidence="12">EndoU domain-containing protein</fullName>
    </recommendedName>
</protein>
<keyword evidence="5" id="KW-0479">Metal-binding</keyword>
<dbReference type="GO" id="GO:0016787">
    <property type="term" value="F:hydrolase activity"/>
    <property type="evidence" value="ECO:0007669"/>
    <property type="project" value="UniProtKB-KW"/>
</dbReference>
<comment type="similarity">
    <text evidence="2">Belongs to the ENDOU family.</text>
</comment>
<dbReference type="Pfam" id="PF09412">
    <property type="entry name" value="XendoU"/>
    <property type="match status" value="1"/>
</dbReference>
<keyword evidence="14" id="KW-1185">Reference proteome</keyword>
<evidence type="ECO:0000256" key="3">
    <source>
        <dbReference type="ARBA" id="ARBA00011245"/>
    </source>
</evidence>
<evidence type="ECO:0000256" key="5">
    <source>
        <dbReference type="ARBA" id="ARBA00022723"/>
    </source>
</evidence>
<evidence type="ECO:0000313" key="14">
    <source>
        <dbReference type="Proteomes" id="UP001633002"/>
    </source>
</evidence>
<dbReference type="PROSITE" id="PS51959">
    <property type="entry name" value="ENDOU"/>
    <property type="match status" value="1"/>
</dbReference>
<dbReference type="InterPro" id="IPR018998">
    <property type="entry name" value="EndoU_C"/>
</dbReference>
<dbReference type="GO" id="GO:0046872">
    <property type="term" value="F:metal ion binding"/>
    <property type="evidence" value="ECO:0007669"/>
    <property type="project" value="UniProtKB-KW"/>
</dbReference>
<comment type="caution">
    <text evidence="13">The sequence shown here is derived from an EMBL/GenBank/DDBJ whole genome shotgun (WGS) entry which is preliminary data.</text>
</comment>
<evidence type="ECO:0000256" key="4">
    <source>
        <dbReference type="ARBA" id="ARBA00022722"/>
    </source>
</evidence>
<dbReference type="SUPFAM" id="SSF142877">
    <property type="entry name" value="EndoU-like"/>
    <property type="match status" value="1"/>
</dbReference>
<dbReference type="GO" id="GO:0004519">
    <property type="term" value="F:endonuclease activity"/>
    <property type="evidence" value="ECO:0007669"/>
    <property type="project" value="UniProtKB-KW"/>
</dbReference>
<dbReference type="PANTHER" id="PTHR12439:SF11">
    <property type="entry name" value="URIDYLATE-SPECIFIC ENDORIBONUCLEASE"/>
    <property type="match status" value="1"/>
</dbReference>
<evidence type="ECO:0000256" key="8">
    <source>
        <dbReference type="ARBA" id="ARBA00022884"/>
    </source>
</evidence>
<evidence type="ECO:0000256" key="6">
    <source>
        <dbReference type="ARBA" id="ARBA00022759"/>
    </source>
</evidence>
<feature type="compositionally biased region" description="Basic and acidic residues" evidence="11">
    <location>
        <begin position="118"/>
        <end position="168"/>
    </location>
</feature>
<keyword evidence="4" id="KW-0540">Nuclease</keyword>
<feature type="region of interest" description="Disordered" evidence="11">
    <location>
        <begin position="19"/>
        <end position="231"/>
    </location>
</feature>
<accession>A0ABD3HML9</accession>
<dbReference type="GO" id="GO:0003723">
    <property type="term" value="F:RNA binding"/>
    <property type="evidence" value="ECO:0007669"/>
    <property type="project" value="UniProtKB-KW"/>
</dbReference>
<comment type="subunit">
    <text evidence="3">Monomer.</text>
</comment>
<dbReference type="PANTHER" id="PTHR12439">
    <property type="entry name" value="PLACENTAL PROTEIN 11-RELATED"/>
    <property type="match status" value="1"/>
</dbReference>
<evidence type="ECO:0000256" key="11">
    <source>
        <dbReference type="SAM" id="MobiDB-lite"/>
    </source>
</evidence>
<dbReference type="GO" id="GO:0016829">
    <property type="term" value="F:lyase activity"/>
    <property type="evidence" value="ECO:0007669"/>
    <property type="project" value="UniProtKB-KW"/>
</dbReference>
<dbReference type="InterPro" id="IPR037227">
    <property type="entry name" value="EndoU-like"/>
</dbReference>
<keyword evidence="9" id="KW-0464">Manganese</keyword>
<dbReference type="EMBL" id="JBJQOH010000003">
    <property type="protein sequence ID" value="KAL3690634.1"/>
    <property type="molecule type" value="Genomic_DNA"/>
</dbReference>
<evidence type="ECO:0000256" key="1">
    <source>
        <dbReference type="ARBA" id="ARBA00001936"/>
    </source>
</evidence>
<evidence type="ECO:0000256" key="2">
    <source>
        <dbReference type="ARBA" id="ARBA00010168"/>
    </source>
</evidence>
<dbReference type="InterPro" id="IPR039787">
    <property type="entry name" value="ENDOU"/>
</dbReference>
<gene>
    <name evidence="13" type="ORF">R1sor_004285</name>
</gene>
<dbReference type="CDD" id="cd21159">
    <property type="entry name" value="XendoU"/>
    <property type="match status" value="1"/>
</dbReference>
<dbReference type="GO" id="GO:0004540">
    <property type="term" value="F:RNA nuclease activity"/>
    <property type="evidence" value="ECO:0007669"/>
    <property type="project" value="UniProtKB-ARBA"/>
</dbReference>
<keyword evidence="8" id="KW-0694">RNA-binding</keyword>
<comment type="cofactor">
    <cofactor evidence="1">
        <name>Mn(2+)</name>
        <dbReference type="ChEBI" id="CHEBI:29035"/>
    </cofactor>
</comment>
<keyword evidence="10" id="KW-0456">Lyase</keyword>
<evidence type="ECO:0000256" key="7">
    <source>
        <dbReference type="ARBA" id="ARBA00022801"/>
    </source>
</evidence>
<feature type="compositionally biased region" description="Polar residues" evidence="11">
    <location>
        <begin position="220"/>
        <end position="230"/>
    </location>
</feature>
<name>A0ABD3HML9_9MARC</name>
<evidence type="ECO:0000313" key="13">
    <source>
        <dbReference type="EMBL" id="KAL3690634.1"/>
    </source>
</evidence>
<sequence length="543" mass="62356">MNPIMLLPLHRRWVGLLERNNEGDAEWQTVGEEGRRSQNRRDDDEGRSQGEPETAWRRKDEEESDEVGDRRDNKEGEHESALRKGRRGRAFEEGRSGAPNGSENNENEGDAEWQTVGEEGRGSHNRRGDDEGRSQGEHETAWRRKDEEESDEVGYRRDNKEGEHENRALRKGRRGRAFEEGRSGAPNGRDNNESNEEEWPSLGGLSLDPERRPGRADTASAWTQRPNLRTHTLEHQLTDDARHNFKRPASEQQYAETVSSDVNTAPTDEELEDVITACSRLWELDVNRLTPGQDYEIDCGEGKKMYQKEDMVENALFKHLSPEVLRKPTFARFLALLDNYTADEHQTERVTRAEQQEEIAFIEEISRTAPIHYLREYLSAKGVFQGGDEQFKKMLHSLWFKLIDRAGTDDSSSAFEHVFVGEVKRGRGNSEVSGLHNWIQFYLEEAKGTLDYQGFILPRRRNSELPDSHTQLLSLQFKWNDILKPISSTLIGVSPEFEFALYTLCFYCGRQDNHVQLGPYYVNIKVYPLGRDGIGSAFPIAED</sequence>
<evidence type="ECO:0000259" key="12">
    <source>
        <dbReference type="PROSITE" id="PS51959"/>
    </source>
</evidence>
<keyword evidence="6" id="KW-0255">Endonuclease</keyword>
<dbReference type="AlphaFoldDB" id="A0ABD3HML9"/>
<reference evidence="13 14" key="1">
    <citation type="submission" date="2024-09" db="EMBL/GenBank/DDBJ databases">
        <title>Chromosome-scale assembly of Riccia sorocarpa.</title>
        <authorList>
            <person name="Paukszto L."/>
        </authorList>
    </citation>
    <scope>NUCLEOTIDE SEQUENCE [LARGE SCALE GENOMIC DNA]</scope>
    <source>
        <strain evidence="13">LP-2024</strain>
        <tissue evidence="13">Aerial parts of the thallus</tissue>
    </source>
</reference>
<organism evidence="13 14">
    <name type="scientific">Riccia sorocarpa</name>
    <dbReference type="NCBI Taxonomy" id="122646"/>
    <lineage>
        <taxon>Eukaryota</taxon>
        <taxon>Viridiplantae</taxon>
        <taxon>Streptophyta</taxon>
        <taxon>Embryophyta</taxon>
        <taxon>Marchantiophyta</taxon>
        <taxon>Marchantiopsida</taxon>
        <taxon>Marchantiidae</taxon>
        <taxon>Marchantiales</taxon>
        <taxon>Ricciaceae</taxon>
        <taxon>Riccia</taxon>
    </lineage>
</organism>
<dbReference type="Proteomes" id="UP001633002">
    <property type="component" value="Unassembled WGS sequence"/>
</dbReference>
<evidence type="ECO:0000256" key="9">
    <source>
        <dbReference type="ARBA" id="ARBA00023211"/>
    </source>
</evidence>
<keyword evidence="7" id="KW-0378">Hydrolase</keyword>
<feature type="compositionally biased region" description="Basic and acidic residues" evidence="11">
    <location>
        <begin position="32"/>
        <end position="82"/>
    </location>
</feature>
<proteinExistence type="inferred from homology"/>
<evidence type="ECO:0000256" key="10">
    <source>
        <dbReference type="ARBA" id="ARBA00023239"/>
    </source>
</evidence>